<evidence type="ECO:0000256" key="1">
    <source>
        <dbReference type="ARBA" id="ARBA00001946"/>
    </source>
</evidence>
<keyword evidence="3 6" id="KW-0479">Metal-binding</keyword>
<dbReference type="OrthoDB" id="9800547at2"/>
<dbReference type="AlphaFoldDB" id="A0A2T6A7H6"/>
<evidence type="ECO:0000313" key="8">
    <source>
        <dbReference type="EMBL" id="PTX39791.1"/>
    </source>
</evidence>
<gene>
    <name evidence="8" type="ORF">C8N44_13634</name>
</gene>
<dbReference type="Proteomes" id="UP000244069">
    <property type="component" value="Unassembled WGS sequence"/>
</dbReference>
<dbReference type="Gene3D" id="3.20.20.60">
    <property type="entry name" value="Phosphoenolpyruvate-binding domains"/>
    <property type="match status" value="1"/>
</dbReference>
<accession>A0A2T6A7H6</accession>
<dbReference type="PANTHER" id="PTHR32308">
    <property type="entry name" value="LYASE BETA SUBUNIT, PUTATIVE (AFU_ORTHOLOGUE AFUA_4G13030)-RELATED"/>
    <property type="match status" value="1"/>
</dbReference>
<protein>
    <submittedName>
        <fullName evidence="8">Citrate lyase subunit beta/citryl-CoA lyase</fullName>
    </submittedName>
</protein>
<feature type="binding site" evidence="6">
    <location>
        <position position="158"/>
    </location>
    <ligand>
        <name>Mg(2+)</name>
        <dbReference type="ChEBI" id="CHEBI:18420"/>
    </ligand>
</feature>
<dbReference type="EMBL" id="QBKN01000036">
    <property type="protein sequence ID" value="PTX39791.1"/>
    <property type="molecule type" value="Genomic_DNA"/>
</dbReference>
<comment type="similarity">
    <text evidence="2">Belongs to the HpcH/HpaI aldolase family.</text>
</comment>
<keyword evidence="4 6" id="KW-0460">Magnesium</keyword>
<dbReference type="PIRSF" id="PIRSF015582">
    <property type="entry name" value="Cit_lyase_B"/>
    <property type="match status" value="1"/>
</dbReference>
<evidence type="ECO:0000256" key="3">
    <source>
        <dbReference type="ARBA" id="ARBA00022723"/>
    </source>
</evidence>
<organism evidence="8 9">
    <name type="scientific">Allosediminivita pacifica</name>
    <dbReference type="NCBI Taxonomy" id="1267769"/>
    <lineage>
        <taxon>Bacteria</taxon>
        <taxon>Pseudomonadati</taxon>
        <taxon>Pseudomonadota</taxon>
        <taxon>Alphaproteobacteria</taxon>
        <taxon>Rhodobacterales</taxon>
        <taxon>Paracoccaceae</taxon>
        <taxon>Allosediminivita</taxon>
    </lineage>
</organism>
<dbReference type="InterPro" id="IPR005000">
    <property type="entry name" value="Aldolase/citrate-lyase_domain"/>
</dbReference>
<keyword evidence="8" id="KW-0456">Lyase</keyword>
<dbReference type="GO" id="GO:0006107">
    <property type="term" value="P:oxaloacetate metabolic process"/>
    <property type="evidence" value="ECO:0007669"/>
    <property type="project" value="TreeGrafter"/>
</dbReference>
<evidence type="ECO:0000256" key="6">
    <source>
        <dbReference type="PIRSR" id="PIRSR015582-2"/>
    </source>
</evidence>
<feature type="binding site" evidence="5">
    <location>
        <position position="132"/>
    </location>
    <ligand>
        <name>substrate</name>
    </ligand>
</feature>
<evidence type="ECO:0000256" key="4">
    <source>
        <dbReference type="ARBA" id="ARBA00022842"/>
    </source>
</evidence>
<dbReference type="Pfam" id="PF03328">
    <property type="entry name" value="HpcH_HpaI"/>
    <property type="match status" value="1"/>
</dbReference>
<feature type="binding site" evidence="5">
    <location>
        <position position="74"/>
    </location>
    <ligand>
        <name>substrate</name>
    </ligand>
</feature>
<dbReference type="InterPro" id="IPR040442">
    <property type="entry name" value="Pyrv_kinase-like_dom_sf"/>
</dbReference>
<dbReference type="RefSeq" id="WP_107978624.1">
    <property type="nucleotide sequence ID" value="NZ_BMEZ01000035.1"/>
</dbReference>
<dbReference type="GO" id="GO:0016829">
    <property type="term" value="F:lyase activity"/>
    <property type="evidence" value="ECO:0007669"/>
    <property type="project" value="UniProtKB-KW"/>
</dbReference>
<dbReference type="InterPro" id="IPR011206">
    <property type="entry name" value="Citrate_lyase_beta/mcl1/mcl2"/>
</dbReference>
<evidence type="ECO:0000259" key="7">
    <source>
        <dbReference type="Pfam" id="PF03328"/>
    </source>
</evidence>
<sequence length="283" mass="31179">MTSIRETFGTLRSILEVPLKTDRFWPKIPGSTADAIMLDLEDSVPAAQKDAARTRAVRICNDPALIAGKHMFIRVNGHQSGLLDQDLAAVAACPPEVMICYPKIEHEDEISRMTAQLLQHGGPARRIYVMVESPRGVSQLDAILSRPEVVGVHFGYTDYASEVGCALFDDEGSDFRGIAMKMPRARIAAAAAEHDVFATGGSLIPAFRDTERVAAFLRAWRDDGYTGSIAMIPSHVPLIHDNIRHTAPEIAEARDRLDNADQAEVPFIARKLAELILRQHRGY</sequence>
<evidence type="ECO:0000313" key="9">
    <source>
        <dbReference type="Proteomes" id="UP000244069"/>
    </source>
</evidence>
<proteinExistence type="inferred from homology"/>
<comment type="cofactor">
    <cofactor evidence="1">
        <name>Mg(2+)</name>
        <dbReference type="ChEBI" id="CHEBI:18420"/>
    </cofactor>
</comment>
<evidence type="ECO:0000256" key="2">
    <source>
        <dbReference type="ARBA" id="ARBA00005568"/>
    </source>
</evidence>
<dbReference type="SUPFAM" id="SSF51621">
    <property type="entry name" value="Phosphoenolpyruvate/pyruvate domain"/>
    <property type="match status" value="1"/>
</dbReference>
<name>A0A2T6A7H6_9RHOB</name>
<feature type="domain" description="HpcH/HpaI aldolase/citrate lyase" evidence="7">
    <location>
        <begin position="13"/>
        <end position="215"/>
    </location>
</feature>
<dbReference type="PANTHER" id="PTHR32308:SF10">
    <property type="entry name" value="CITRATE LYASE SUBUNIT BETA"/>
    <property type="match status" value="1"/>
</dbReference>
<keyword evidence="9" id="KW-1185">Reference proteome</keyword>
<reference evidence="8 9" key="1">
    <citation type="submission" date="2018-04" db="EMBL/GenBank/DDBJ databases">
        <title>Genomic Encyclopedia of Archaeal and Bacterial Type Strains, Phase II (KMG-II): from individual species to whole genera.</title>
        <authorList>
            <person name="Goeker M."/>
        </authorList>
    </citation>
    <scope>NUCLEOTIDE SEQUENCE [LARGE SCALE GENOMIC DNA]</scope>
    <source>
        <strain evidence="8 9">DSM 29329</strain>
    </source>
</reference>
<dbReference type="InterPro" id="IPR015813">
    <property type="entry name" value="Pyrv/PenolPyrv_kinase-like_dom"/>
</dbReference>
<dbReference type="GO" id="GO:0000287">
    <property type="term" value="F:magnesium ion binding"/>
    <property type="evidence" value="ECO:0007669"/>
    <property type="project" value="TreeGrafter"/>
</dbReference>
<evidence type="ECO:0000256" key="5">
    <source>
        <dbReference type="PIRSR" id="PIRSR015582-1"/>
    </source>
</evidence>
<feature type="binding site" evidence="6">
    <location>
        <position position="132"/>
    </location>
    <ligand>
        <name>Mg(2+)</name>
        <dbReference type="ChEBI" id="CHEBI:18420"/>
    </ligand>
</feature>
<comment type="caution">
    <text evidence="8">The sequence shown here is derived from an EMBL/GenBank/DDBJ whole genome shotgun (WGS) entry which is preliminary data.</text>
</comment>